<organism evidence="1 2">
    <name type="scientific">Streptomyces tateyamensis</name>
    <dbReference type="NCBI Taxonomy" id="565073"/>
    <lineage>
        <taxon>Bacteria</taxon>
        <taxon>Bacillati</taxon>
        <taxon>Actinomycetota</taxon>
        <taxon>Actinomycetes</taxon>
        <taxon>Kitasatosporales</taxon>
        <taxon>Streptomycetaceae</taxon>
        <taxon>Streptomyces</taxon>
    </lineage>
</organism>
<dbReference type="OrthoDB" id="5196941at2"/>
<proteinExistence type="predicted"/>
<comment type="caution">
    <text evidence="1">The sequence shown here is derived from an EMBL/GenBank/DDBJ whole genome shotgun (WGS) entry which is preliminary data.</text>
</comment>
<dbReference type="EMBL" id="PYBW01000128">
    <property type="protein sequence ID" value="PYC69523.1"/>
    <property type="molecule type" value="Genomic_DNA"/>
</dbReference>
<dbReference type="Proteomes" id="UP000248039">
    <property type="component" value="Unassembled WGS sequence"/>
</dbReference>
<dbReference type="AlphaFoldDB" id="A0A2V4MUT9"/>
<gene>
    <name evidence="1" type="ORF">C7C46_27940</name>
</gene>
<sequence>MNSHQLLAALREAGVRDTAYGISVQGLVTFDHVLEAAPILVQGADGQWTIESWERGEHRVEARFDAEGEACAYLYGMFVRP</sequence>
<name>A0A2V4MUT9_9ACTN</name>
<accession>A0A2V4MUT9</accession>
<dbReference type="RefSeq" id="WP_110672716.1">
    <property type="nucleotide sequence ID" value="NZ_PYBW01000128.1"/>
</dbReference>
<evidence type="ECO:0000313" key="1">
    <source>
        <dbReference type="EMBL" id="PYC69523.1"/>
    </source>
</evidence>
<keyword evidence="2" id="KW-1185">Reference proteome</keyword>
<evidence type="ECO:0000313" key="2">
    <source>
        <dbReference type="Proteomes" id="UP000248039"/>
    </source>
</evidence>
<protein>
    <submittedName>
        <fullName evidence="1">Uncharacterized protein</fullName>
    </submittedName>
</protein>
<reference evidence="1 2" key="1">
    <citation type="submission" date="2018-03" db="EMBL/GenBank/DDBJ databases">
        <title>Bioinformatic expansion and discovery of thiopeptide antibiotics.</title>
        <authorList>
            <person name="Schwalen C.J."/>
            <person name="Hudson G.A."/>
            <person name="Mitchell D.A."/>
        </authorList>
    </citation>
    <scope>NUCLEOTIDE SEQUENCE [LARGE SCALE GENOMIC DNA]</scope>
    <source>
        <strain evidence="1 2">ATCC 21389</strain>
    </source>
</reference>